<dbReference type="Proteomes" id="UP000250140">
    <property type="component" value="Unassembled WGS sequence"/>
</dbReference>
<feature type="compositionally biased region" description="Polar residues" evidence="1">
    <location>
        <begin position="401"/>
        <end position="415"/>
    </location>
</feature>
<feature type="compositionally biased region" description="Polar residues" evidence="1">
    <location>
        <begin position="375"/>
        <end position="391"/>
    </location>
</feature>
<dbReference type="EMBL" id="KV750885">
    <property type="protein sequence ID" value="OCL02729.1"/>
    <property type="molecule type" value="Genomic_DNA"/>
</dbReference>
<dbReference type="AlphaFoldDB" id="A0A8E2JMK0"/>
<gene>
    <name evidence="2" type="ORF">AOQ84DRAFT_170101</name>
</gene>
<feature type="compositionally biased region" description="Polar residues" evidence="1">
    <location>
        <begin position="575"/>
        <end position="593"/>
    </location>
</feature>
<feature type="compositionally biased region" description="Basic and acidic residues" evidence="1">
    <location>
        <begin position="623"/>
        <end position="640"/>
    </location>
</feature>
<feature type="region of interest" description="Disordered" evidence="1">
    <location>
        <begin position="537"/>
        <end position="646"/>
    </location>
</feature>
<dbReference type="OrthoDB" id="3946793at2759"/>
<feature type="compositionally biased region" description="Polar residues" evidence="1">
    <location>
        <begin position="259"/>
        <end position="281"/>
    </location>
</feature>
<proteinExistence type="predicted"/>
<feature type="compositionally biased region" description="Polar residues" evidence="1">
    <location>
        <begin position="354"/>
        <end position="368"/>
    </location>
</feature>
<feature type="region of interest" description="Disordered" evidence="1">
    <location>
        <begin position="258"/>
        <end position="430"/>
    </location>
</feature>
<feature type="region of interest" description="Disordered" evidence="1">
    <location>
        <begin position="89"/>
        <end position="144"/>
    </location>
</feature>
<evidence type="ECO:0000313" key="3">
    <source>
        <dbReference type="Proteomes" id="UP000250140"/>
    </source>
</evidence>
<feature type="compositionally biased region" description="Basic and acidic residues" evidence="1">
    <location>
        <begin position="314"/>
        <end position="333"/>
    </location>
</feature>
<organism evidence="2 3">
    <name type="scientific">Glonium stellatum</name>
    <dbReference type="NCBI Taxonomy" id="574774"/>
    <lineage>
        <taxon>Eukaryota</taxon>
        <taxon>Fungi</taxon>
        <taxon>Dikarya</taxon>
        <taxon>Ascomycota</taxon>
        <taxon>Pezizomycotina</taxon>
        <taxon>Dothideomycetes</taxon>
        <taxon>Pleosporomycetidae</taxon>
        <taxon>Gloniales</taxon>
        <taxon>Gloniaceae</taxon>
        <taxon>Glonium</taxon>
    </lineage>
</organism>
<name>A0A8E2JMK0_9PEZI</name>
<protein>
    <submittedName>
        <fullName evidence="2">Uncharacterized protein</fullName>
    </submittedName>
</protein>
<keyword evidence="3" id="KW-1185">Reference proteome</keyword>
<evidence type="ECO:0000313" key="2">
    <source>
        <dbReference type="EMBL" id="OCL02729.1"/>
    </source>
</evidence>
<feature type="compositionally biased region" description="Basic and acidic residues" evidence="1">
    <location>
        <begin position="416"/>
        <end position="430"/>
    </location>
</feature>
<accession>A0A8E2JMK0</accession>
<feature type="compositionally biased region" description="Polar residues" evidence="1">
    <location>
        <begin position="120"/>
        <end position="131"/>
    </location>
</feature>
<sequence>MYPGSFSYNNRMEWQQDNNLGYGYPYFPNQQVATYPTSFAIAHGVPGVSSYLDYDEDQDDEDDTGIYEEDDEYMDASPSQQDHGYIQLSQAQSQAQMHGQPYPAGFGGTMFQEDSRDRPQPNTFPGIQTPQPSGSGDPPPSAARAAELRAKLIAMRSASRTPGVQDKAEQKLGAAPQNDKPAVPERKNSITDVDGLLAEGRAAAEAKAKQNNGVKIFPRTDSFAQDKIQTDSLPKMQATLTQSKSKAAPVSEVQKKVIQVQNSNSGPKDTPQTTKMGQESQMVKKPAVSQQTKEAKQTREAHVDSNGVHQSKIASDESRVVRSRENGNHEPPRHNNRTQINLRDTHADVPGDRPQSSGTQPQQTDISTELERSNGQRLNSVDVTPTETTQKAGERHHITNKPITSSNEIATSTKLSRQERNTDQQLTRMDRQPKNIDICADLSNHELASSQDSVSQTQQQPIDGLPKNAAAYSKYFEDLDEWLEVTGYHDRQYRQNSLRRYRALAELELQRDKIEREAQMEQEEKVYLIRSQSFRTPSVRPTSLARAPSVVSMPPPPLPTPTSTSRAFDALSPAKTDTTPRQTTQAFHTSTKRPLSPTAKPVHGHERADKHIRLDTTTGAQQRPEEHEDRVRRSATHDDMPLSASR</sequence>
<evidence type="ECO:0000256" key="1">
    <source>
        <dbReference type="SAM" id="MobiDB-lite"/>
    </source>
</evidence>
<feature type="compositionally biased region" description="Basic and acidic residues" evidence="1">
    <location>
        <begin position="603"/>
        <end position="614"/>
    </location>
</feature>
<feature type="region of interest" description="Disordered" evidence="1">
    <location>
        <begin position="156"/>
        <end position="188"/>
    </location>
</feature>
<reference evidence="2 3" key="1">
    <citation type="journal article" date="2016" name="Nat. Commun.">
        <title>Ectomycorrhizal ecology is imprinted in the genome of the dominant symbiotic fungus Cenococcum geophilum.</title>
        <authorList>
            <consortium name="DOE Joint Genome Institute"/>
            <person name="Peter M."/>
            <person name="Kohler A."/>
            <person name="Ohm R.A."/>
            <person name="Kuo A."/>
            <person name="Krutzmann J."/>
            <person name="Morin E."/>
            <person name="Arend M."/>
            <person name="Barry K.W."/>
            <person name="Binder M."/>
            <person name="Choi C."/>
            <person name="Clum A."/>
            <person name="Copeland A."/>
            <person name="Grisel N."/>
            <person name="Haridas S."/>
            <person name="Kipfer T."/>
            <person name="LaButti K."/>
            <person name="Lindquist E."/>
            <person name="Lipzen A."/>
            <person name="Maire R."/>
            <person name="Meier B."/>
            <person name="Mihaltcheva S."/>
            <person name="Molinier V."/>
            <person name="Murat C."/>
            <person name="Poggeler S."/>
            <person name="Quandt C.A."/>
            <person name="Sperisen C."/>
            <person name="Tritt A."/>
            <person name="Tisserant E."/>
            <person name="Crous P.W."/>
            <person name="Henrissat B."/>
            <person name="Nehls U."/>
            <person name="Egli S."/>
            <person name="Spatafora J.W."/>
            <person name="Grigoriev I.V."/>
            <person name="Martin F.M."/>
        </authorList>
    </citation>
    <scope>NUCLEOTIDE SEQUENCE [LARGE SCALE GENOMIC DNA]</scope>
    <source>
        <strain evidence="2 3">CBS 207.34</strain>
    </source>
</reference>
<feature type="compositionally biased region" description="Basic and acidic residues" evidence="1">
    <location>
        <begin position="293"/>
        <end position="303"/>
    </location>
</feature>